<feature type="non-terminal residue" evidence="2">
    <location>
        <position position="1"/>
    </location>
</feature>
<name>A0A2T9Z736_9FUNG</name>
<gene>
    <name evidence="2" type="ORF">BB560_005261</name>
</gene>
<keyword evidence="3" id="KW-1185">Reference proteome</keyword>
<proteinExistence type="predicted"/>
<dbReference type="CDD" id="cd22888">
    <property type="entry name" value="CcO_VIIa_fungal"/>
    <property type="match status" value="1"/>
</dbReference>
<comment type="caution">
    <text evidence="2">The sequence shown here is derived from an EMBL/GenBank/DDBJ whole genome shotgun (WGS) entry which is preliminary data.</text>
</comment>
<evidence type="ECO:0000256" key="1">
    <source>
        <dbReference type="SAM" id="Phobius"/>
    </source>
</evidence>
<evidence type="ECO:0000313" key="3">
    <source>
        <dbReference type="Proteomes" id="UP000245609"/>
    </source>
</evidence>
<protein>
    <submittedName>
        <fullName evidence="2">Uncharacterized protein</fullName>
    </submittedName>
</protein>
<organism evidence="2 3">
    <name type="scientific">Smittium megazygosporum</name>
    <dbReference type="NCBI Taxonomy" id="133381"/>
    <lineage>
        <taxon>Eukaryota</taxon>
        <taxon>Fungi</taxon>
        <taxon>Fungi incertae sedis</taxon>
        <taxon>Zoopagomycota</taxon>
        <taxon>Kickxellomycotina</taxon>
        <taxon>Harpellomycetes</taxon>
        <taxon>Harpellales</taxon>
        <taxon>Legeriomycetaceae</taxon>
        <taxon>Smittium</taxon>
    </lineage>
</organism>
<dbReference type="EMBL" id="MBFS01002063">
    <property type="protein sequence ID" value="PVV00362.1"/>
    <property type="molecule type" value="Genomic_DNA"/>
</dbReference>
<reference evidence="2 3" key="1">
    <citation type="journal article" date="2018" name="MBio">
        <title>Comparative Genomics Reveals the Core Gene Toolbox for the Fungus-Insect Symbiosis.</title>
        <authorList>
            <person name="Wang Y."/>
            <person name="Stata M."/>
            <person name="Wang W."/>
            <person name="Stajich J.E."/>
            <person name="White M.M."/>
            <person name="Moncalvo J.M."/>
        </authorList>
    </citation>
    <scope>NUCLEOTIDE SEQUENCE [LARGE SCALE GENOMIC DNA]</scope>
    <source>
        <strain evidence="2 3">SC-DP-2</strain>
    </source>
</reference>
<sequence>IKKKKMPSATPLKPITGTFKRRVVRDIIIGLGAGLVGATIFDKYIYTHPRKTQEYFDKLAKQNQ</sequence>
<dbReference type="AlphaFoldDB" id="A0A2T9Z736"/>
<evidence type="ECO:0000313" key="2">
    <source>
        <dbReference type="EMBL" id="PVV00362.1"/>
    </source>
</evidence>
<keyword evidence="1" id="KW-0472">Membrane</keyword>
<feature type="transmembrane region" description="Helical" evidence="1">
    <location>
        <begin position="23"/>
        <end position="41"/>
    </location>
</feature>
<keyword evidence="1" id="KW-0812">Transmembrane</keyword>
<dbReference type="Proteomes" id="UP000245609">
    <property type="component" value="Unassembled WGS sequence"/>
</dbReference>
<accession>A0A2T9Z736</accession>
<keyword evidence="1" id="KW-1133">Transmembrane helix</keyword>